<dbReference type="GO" id="GO:0044550">
    <property type="term" value="P:secondary metabolite biosynthetic process"/>
    <property type="evidence" value="ECO:0007669"/>
    <property type="project" value="UniProtKB-ARBA"/>
</dbReference>
<dbReference type="GO" id="GO:0032259">
    <property type="term" value="P:methylation"/>
    <property type="evidence" value="ECO:0007669"/>
    <property type="project" value="UniProtKB-KW"/>
</dbReference>
<dbReference type="GO" id="GO:0008171">
    <property type="term" value="F:O-methyltransferase activity"/>
    <property type="evidence" value="ECO:0007669"/>
    <property type="project" value="InterPro"/>
</dbReference>
<keyword evidence="3" id="KW-0949">S-adenosyl-L-methionine</keyword>
<evidence type="ECO:0000256" key="3">
    <source>
        <dbReference type="ARBA" id="ARBA00022691"/>
    </source>
</evidence>
<gene>
    <name evidence="5" type="ORF">BDV23DRAFT_182711</name>
</gene>
<name>A0A5N7CB85_PETAA</name>
<accession>A0A5N7CB85</accession>
<dbReference type="EMBL" id="ML735247">
    <property type="protein sequence ID" value="KAE8391189.1"/>
    <property type="molecule type" value="Genomic_DNA"/>
</dbReference>
<dbReference type="InterPro" id="IPR001077">
    <property type="entry name" value="COMT_C"/>
</dbReference>
<dbReference type="SUPFAM" id="SSF46785">
    <property type="entry name" value="Winged helix' DNA-binding domain"/>
    <property type="match status" value="1"/>
</dbReference>
<dbReference type="PANTHER" id="PTHR43712">
    <property type="entry name" value="PUTATIVE (AFU_ORTHOLOGUE AFUA_4G14580)-RELATED"/>
    <property type="match status" value="1"/>
</dbReference>
<dbReference type="Gene3D" id="3.40.50.150">
    <property type="entry name" value="Vaccinia Virus protein VP39"/>
    <property type="match status" value="1"/>
</dbReference>
<keyword evidence="1 5" id="KW-0489">Methyltransferase</keyword>
<dbReference type="Pfam" id="PF00891">
    <property type="entry name" value="Methyltransf_2"/>
    <property type="match status" value="1"/>
</dbReference>
<dbReference type="PROSITE" id="PS51683">
    <property type="entry name" value="SAM_OMT_II"/>
    <property type="match status" value="1"/>
</dbReference>
<feature type="domain" description="O-methyltransferase C-terminal" evidence="4">
    <location>
        <begin position="205"/>
        <end position="401"/>
    </location>
</feature>
<dbReference type="Gene3D" id="1.10.10.10">
    <property type="entry name" value="Winged helix-like DNA-binding domain superfamily/Winged helix DNA-binding domain"/>
    <property type="match status" value="1"/>
</dbReference>
<dbReference type="InterPro" id="IPR029063">
    <property type="entry name" value="SAM-dependent_MTases_sf"/>
</dbReference>
<dbReference type="PANTHER" id="PTHR43712:SF12">
    <property type="entry name" value="STERIGMATOCYSTIN 8-O-METHYLTRANSFERASE"/>
    <property type="match status" value="1"/>
</dbReference>
<sequence>MVPESILTLASLIGDNALVLDEFYSSSGHPSPSFGPGALPTRNILPSSSPARVQDARKALISATRALLDLVLGPAGLLEDINANDVLCMQVIHRYRIAQCFQPGEIVSFDELSSRCGLNVIDLKRVLRLAMTRHVFSEPKCDFVAHTAATRLLAEDERTRSFSGIICEERFPSSARSVEALVKYGESRSSNQSGFSLANNTKSGLYEELKKWPERLERWNSAMSAMAAQINFDFILSSVPFKLYAPGSLFVDVGGGNGVISLGLAKQLPNFRFLVQDAGLHTSCLPSTRTSNSDHIILGDNDTVSWQLHDFFTPQTVVADIYYFRNIFHNWPDAECVQILRNHIPVMRPATRLIIDDFTLHEPLTVSPFEERRRRSMDVTMLVYFGSHERTIVEWQKILNIADPRFMLEKITRDPKQPNAILEISFAG</sequence>
<keyword evidence="2 5" id="KW-0808">Transferase</keyword>
<evidence type="ECO:0000256" key="1">
    <source>
        <dbReference type="ARBA" id="ARBA00022603"/>
    </source>
</evidence>
<dbReference type="OrthoDB" id="1606438at2759"/>
<dbReference type="Proteomes" id="UP000326877">
    <property type="component" value="Unassembled WGS sequence"/>
</dbReference>
<evidence type="ECO:0000256" key="2">
    <source>
        <dbReference type="ARBA" id="ARBA00022679"/>
    </source>
</evidence>
<reference evidence="5" key="1">
    <citation type="submission" date="2019-04" db="EMBL/GenBank/DDBJ databases">
        <title>Friends and foes A comparative genomics studyof 23 Aspergillus species from section Flavi.</title>
        <authorList>
            <consortium name="DOE Joint Genome Institute"/>
            <person name="Kjaerbolling I."/>
            <person name="Vesth T."/>
            <person name="Frisvad J.C."/>
            <person name="Nybo J.L."/>
            <person name="Theobald S."/>
            <person name="Kildgaard S."/>
            <person name="Isbrandt T."/>
            <person name="Kuo A."/>
            <person name="Sato A."/>
            <person name="Lyhne E.K."/>
            <person name="Kogle M.E."/>
            <person name="Wiebenga A."/>
            <person name="Kun R.S."/>
            <person name="Lubbers R.J."/>
            <person name="Makela M.R."/>
            <person name="Barry K."/>
            <person name="Chovatia M."/>
            <person name="Clum A."/>
            <person name="Daum C."/>
            <person name="Haridas S."/>
            <person name="He G."/>
            <person name="LaButti K."/>
            <person name="Lipzen A."/>
            <person name="Mondo S."/>
            <person name="Riley R."/>
            <person name="Salamov A."/>
            <person name="Simmons B.A."/>
            <person name="Magnuson J.K."/>
            <person name="Henrissat B."/>
            <person name="Mortensen U.H."/>
            <person name="Larsen T.O."/>
            <person name="Devries R.P."/>
            <person name="Grigoriev I.V."/>
            <person name="Machida M."/>
            <person name="Baker S.E."/>
            <person name="Andersen M.R."/>
        </authorList>
    </citation>
    <scope>NUCLEOTIDE SEQUENCE [LARGE SCALE GENOMIC DNA]</scope>
    <source>
        <strain evidence="5">IBT 14317</strain>
    </source>
</reference>
<dbReference type="InterPro" id="IPR036390">
    <property type="entry name" value="WH_DNA-bd_sf"/>
</dbReference>
<dbReference type="InterPro" id="IPR016461">
    <property type="entry name" value="COMT-like"/>
</dbReference>
<dbReference type="InterPro" id="IPR036388">
    <property type="entry name" value="WH-like_DNA-bd_sf"/>
</dbReference>
<evidence type="ECO:0000313" key="5">
    <source>
        <dbReference type="EMBL" id="KAE8391189.1"/>
    </source>
</evidence>
<organism evidence="5">
    <name type="scientific">Petromyces alliaceus</name>
    <name type="common">Aspergillus alliaceus</name>
    <dbReference type="NCBI Taxonomy" id="209559"/>
    <lineage>
        <taxon>Eukaryota</taxon>
        <taxon>Fungi</taxon>
        <taxon>Dikarya</taxon>
        <taxon>Ascomycota</taxon>
        <taxon>Pezizomycotina</taxon>
        <taxon>Eurotiomycetes</taxon>
        <taxon>Eurotiomycetidae</taxon>
        <taxon>Eurotiales</taxon>
        <taxon>Aspergillaceae</taxon>
        <taxon>Aspergillus</taxon>
        <taxon>Aspergillus subgen. Circumdati</taxon>
    </lineage>
</organism>
<evidence type="ECO:0000259" key="4">
    <source>
        <dbReference type="Pfam" id="PF00891"/>
    </source>
</evidence>
<proteinExistence type="predicted"/>
<dbReference type="AlphaFoldDB" id="A0A5N7CB85"/>
<protein>
    <submittedName>
        <fullName evidence="5">S-adenosyl-L-methionine-dependent methyltransferase</fullName>
    </submittedName>
</protein>
<dbReference type="SUPFAM" id="SSF53335">
    <property type="entry name" value="S-adenosyl-L-methionine-dependent methyltransferases"/>
    <property type="match status" value="1"/>
</dbReference>